<feature type="region of interest" description="Disordered" evidence="1">
    <location>
        <begin position="32"/>
        <end position="63"/>
    </location>
</feature>
<organism evidence="3 4">
    <name type="scientific">Symplocastrum torsivum CPER-KK1</name>
    <dbReference type="NCBI Taxonomy" id="450513"/>
    <lineage>
        <taxon>Bacteria</taxon>
        <taxon>Bacillati</taxon>
        <taxon>Cyanobacteriota</taxon>
        <taxon>Cyanophyceae</taxon>
        <taxon>Oscillatoriophycideae</taxon>
        <taxon>Oscillatoriales</taxon>
        <taxon>Microcoleaceae</taxon>
        <taxon>Symplocastrum</taxon>
    </lineage>
</organism>
<keyword evidence="2" id="KW-1133">Transmembrane helix</keyword>
<name>A0A951PG21_9CYAN</name>
<dbReference type="InterPro" id="IPR040377">
    <property type="entry name" value="Ssl2009-like"/>
</dbReference>
<evidence type="ECO:0000313" key="4">
    <source>
        <dbReference type="Proteomes" id="UP000753908"/>
    </source>
</evidence>
<gene>
    <name evidence="3" type="ORF">KME25_00035</name>
</gene>
<accession>A0A951PG21</accession>
<evidence type="ECO:0000256" key="2">
    <source>
        <dbReference type="SAM" id="Phobius"/>
    </source>
</evidence>
<dbReference type="AlphaFoldDB" id="A0A951PG21"/>
<dbReference type="PANTHER" id="PTHR34048:SF3">
    <property type="entry name" value="LOW-DENSITY RECEPTOR-LIKE PROTEIN"/>
    <property type="match status" value="1"/>
</dbReference>
<evidence type="ECO:0000313" key="3">
    <source>
        <dbReference type="EMBL" id="MBW4542831.1"/>
    </source>
</evidence>
<keyword evidence="2" id="KW-0812">Transmembrane</keyword>
<keyword evidence="2" id="KW-0472">Membrane</keyword>
<dbReference type="EMBL" id="JAHHIF010000001">
    <property type="protein sequence ID" value="MBW4542831.1"/>
    <property type="molecule type" value="Genomic_DNA"/>
</dbReference>
<reference evidence="3" key="1">
    <citation type="submission" date="2021-05" db="EMBL/GenBank/DDBJ databases">
        <authorList>
            <person name="Pietrasiak N."/>
            <person name="Ward R."/>
            <person name="Stajich J.E."/>
            <person name="Kurbessoian T."/>
        </authorList>
    </citation>
    <scope>NUCLEOTIDE SEQUENCE</scope>
    <source>
        <strain evidence="3">CPER-KK1</strain>
    </source>
</reference>
<proteinExistence type="predicted"/>
<comment type="caution">
    <text evidence="3">The sequence shown here is derived from an EMBL/GenBank/DDBJ whole genome shotgun (WGS) entry which is preliminary data.</text>
</comment>
<sequence>MSQREGFTSGFLAGAIVGGMVGGLIGALVAGQRDNDSDENEPSLLNSTRSEAKPLKKRKRQLKAEDSIEVARRSLEDKIAQLNMAIDDVRQQLGTVNGNAQEIDLERSLDP</sequence>
<evidence type="ECO:0000256" key="1">
    <source>
        <dbReference type="SAM" id="MobiDB-lite"/>
    </source>
</evidence>
<evidence type="ECO:0008006" key="5">
    <source>
        <dbReference type="Google" id="ProtNLM"/>
    </source>
</evidence>
<dbReference type="PANTHER" id="PTHR34048">
    <property type="entry name" value="LOW-DENSITY RECEPTOR-LIKE PROTEIN"/>
    <property type="match status" value="1"/>
</dbReference>
<reference evidence="3" key="2">
    <citation type="journal article" date="2022" name="Microbiol. Resour. Announc.">
        <title>Metagenome Sequencing to Explore Phylogenomics of Terrestrial Cyanobacteria.</title>
        <authorList>
            <person name="Ward R.D."/>
            <person name="Stajich J.E."/>
            <person name="Johansen J.R."/>
            <person name="Huntemann M."/>
            <person name="Clum A."/>
            <person name="Foster B."/>
            <person name="Foster B."/>
            <person name="Roux S."/>
            <person name="Palaniappan K."/>
            <person name="Varghese N."/>
            <person name="Mukherjee S."/>
            <person name="Reddy T.B.K."/>
            <person name="Daum C."/>
            <person name="Copeland A."/>
            <person name="Chen I.A."/>
            <person name="Ivanova N.N."/>
            <person name="Kyrpides N.C."/>
            <person name="Shapiro N."/>
            <person name="Eloe-Fadrosh E.A."/>
            <person name="Pietrasiak N."/>
        </authorList>
    </citation>
    <scope>NUCLEOTIDE SEQUENCE</scope>
    <source>
        <strain evidence="3">CPER-KK1</strain>
    </source>
</reference>
<feature type="transmembrane region" description="Helical" evidence="2">
    <location>
        <begin position="6"/>
        <end position="30"/>
    </location>
</feature>
<dbReference type="Proteomes" id="UP000753908">
    <property type="component" value="Unassembled WGS sequence"/>
</dbReference>
<protein>
    <recommendedName>
        <fullName evidence="5">Gas vesicle protein</fullName>
    </recommendedName>
</protein>